<name>A0A2A4YJU8_UNCAE</name>
<sequence>MTTTAVGGLWGVPFIQKTYHVSKHTAGFATSMLFFGWLIGGPIMGFLSDKIKNRKHIILITIFLTLASLLCVVYLTKMPIFLVYVFMFLVGFFSSGQLLNFTLAAEINSPNIKGTSIAFTNFVVAVGSSIVQPIIGVFLDSGWDGKITNGINVYSIKDFQNAFLILPIMLAVAGLLTFFLKEQPPIIEAGETLSGD</sequence>
<feature type="domain" description="Major facilitator superfamily (MFS) profile" evidence="7">
    <location>
        <begin position="1"/>
        <end position="196"/>
    </location>
</feature>
<keyword evidence="2" id="KW-0813">Transport</keyword>
<dbReference type="PANTHER" id="PTHR23511">
    <property type="entry name" value="SYNAPTIC VESICLE GLYCOPROTEIN 2"/>
    <property type="match status" value="1"/>
</dbReference>
<evidence type="ECO:0000256" key="6">
    <source>
        <dbReference type="SAM" id="Phobius"/>
    </source>
</evidence>
<keyword evidence="3 6" id="KW-0812">Transmembrane</keyword>
<feature type="transmembrane region" description="Helical" evidence="6">
    <location>
        <begin position="57"/>
        <end position="75"/>
    </location>
</feature>
<evidence type="ECO:0000256" key="5">
    <source>
        <dbReference type="ARBA" id="ARBA00023136"/>
    </source>
</evidence>
<evidence type="ECO:0000313" key="9">
    <source>
        <dbReference type="Proteomes" id="UP000217838"/>
    </source>
</evidence>
<dbReference type="InterPro" id="IPR036259">
    <property type="entry name" value="MFS_trans_sf"/>
</dbReference>
<dbReference type="AlphaFoldDB" id="A0A2A4YJU8"/>
<keyword evidence="4 6" id="KW-1133">Transmembrane helix</keyword>
<comment type="caution">
    <text evidence="8">The sequence shown here is derived from an EMBL/GenBank/DDBJ whole genome shotgun (WGS) entry which is preliminary data.</text>
</comment>
<dbReference type="InterPro" id="IPR020846">
    <property type="entry name" value="MFS_dom"/>
</dbReference>
<accession>A0A2A4YJU8</accession>
<comment type="subcellular location">
    <subcellularLocation>
        <location evidence="1">Membrane</location>
        <topology evidence="1">Multi-pass membrane protein</topology>
    </subcellularLocation>
</comment>
<dbReference type="EMBL" id="NVUU01000035">
    <property type="protein sequence ID" value="PCI94627.1"/>
    <property type="molecule type" value="Genomic_DNA"/>
</dbReference>
<dbReference type="SUPFAM" id="SSF103473">
    <property type="entry name" value="MFS general substrate transporter"/>
    <property type="match status" value="1"/>
</dbReference>
<dbReference type="GO" id="GO:0022857">
    <property type="term" value="F:transmembrane transporter activity"/>
    <property type="evidence" value="ECO:0007669"/>
    <property type="project" value="InterPro"/>
</dbReference>
<dbReference type="Proteomes" id="UP000217838">
    <property type="component" value="Unassembled WGS sequence"/>
</dbReference>
<evidence type="ECO:0000256" key="3">
    <source>
        <dbReference type="ARBA" id="ARBA00022692"/>
    </source>
</evidence>
<dbReference type="Pfam" id="PF07690">
    <property type="entry name" value="MFS_1"/>
    <property type="match status" value="1"/>
</dbReference>
<keyword evidence="5 6" id="KW-0472">Membrane</keyword>
<dbReference type="Gene3D" id="1.20.1250.20">
    <property type="entry name" value="MFS general substrate transporter like domains"/>
    <property type="match status" value="1"/>
</dbReference>
<proteinExistence type="predicted"/>
<evidence type="ECO:0000256" key="1">
    <source>
        <dbReference type="ARBA" id="ARBA00004141"/>
    </source>
</evidence>
<evidence type="ECO:0000259" key="7">
    <source>
        <dbReference type="PROSITE" id="PS50850"/>
    </source>
</evidence>
<feature type="transmembrane region" description="Helical" evidence="6">
    <location>
        <begin position="159"/>
        <end position="180"/>
    </location>
</feature>
<dbReference type="PROSITE" id="PS50850">
    <property type="entry name" value="MFS"/>
    <property type="match status" value="1"/>
</dbReference>
<feature type="transmembrane region" description="Helical" evidence="6">
    <location>
        <begin position="26"/>
        <end position="45"/>
    </location>
</feature>
<evidence type="ECO:0000256" key="2">
    <source>
        <dbReference type="ARBA" id="ARBA00022448"/>
    </source>
</evidence>
<dbReference type="InterPro" id="IPR011701">
    <property type="entry name" value="MFS"/>
</dbReference>
<protein>
    <recommendedName>
        <fullName evidence="7">Major facilitator superfamily (MFS) profile domain-containing protein</fullName>
    </recommendedName>
</protein>
<evidence type="ECO:0000256" key="4">
    <source>
        <dbReference type="ARBA" id="ARBA00022989"/>
    </source>
</evidence>
<feature type="transmembrane region" description="Helical" evidence="6">
    <location>
        <begin position="117"/>
        <end position="139"/>
    </location>
</feature>
<feature type="transmembrane region" description="Helical" evidence="6">
    <location>
        <begin position="81"/>
        <end position="105"/>
    </location>
</feature>
<evidence type="ECO:0000313" key="8">
    <source>
        <dbReference type="EMBL" id="PCI94627.1"/>
    </source>
</evidence>
<gene>
    <name evidence="8" type="ORF">COB11_03560</name>
</gene>
<reference evidence="9" key="1">
    <citation type="submission" date="2017-08" db="EMBL/GenBank/DDBJ databases">
        <title>A dynamic microbial community with high functional redundancy inhabits the cold, oxic subseafloor aquifer.</title>
        <authorList>
            <person name="Tully B.J."/>
            <person name="Wheat C.G."/>
            <person name="Glazer B.T."/>
            <person name="Huber J.A."/>
        </authorList>
    </citation>
    <scope>NUCLEOTIDE SEQUENCE [LARGE SCALE GENOMIC DNA]</scope>
</reference>
<dbReference type="GO" id="GO:0016020">
    <property type="term" value="C:membrane"/>
    <property type="evidence" value="ECO:0007669"/>
    <property type="project" value="UniProtKB-SubCell"/>
</dbReference>
<organism evidence="8 9">
    <name type="scientific">Aerophobetes bacterium</name>
    <dbReference type="NCBI Taxonomy" id="2030807"/>
    <lineage>
        <taxon>Bacteria</taxon>
        <taxon>Candidatus Aerophobota</taxon>
    </lineage>
</organism>